<dbReference type="NCBIfam" id="TIGR03643">
    <property type="entry name" value="TIGR03643 family protein"/>
    <property type="match status" value="1"/>
</dbReference>
<dbReference type="Pfam" id="PF10985">
    <property type="entry name" value="DUF2805"/>
    <property type="match status" value="1"/>
</dbReference>
<dbReference type="Proteomes" id="UP000186074">
    <property type="component" value="Chromosome"/>
</dbReference>
<dbReference type="RefSeq" id="WP_076083390.1">
    <property type="nucleotide sequence ID" value="NZ_CP019070.1"/>
</dbReference>
<dbReference type="STRING" id="1850254.LPB137_01425"/>
<organism evidence="1 2">
    <name type="scientific">Poseidonibacter parvus</name>
    <dbReference type="NCBI Taxonomy" id="1850254"/>
    <lineage>
        <taxon>Bacteria</taxon>
        <taxon>Pseudomonadati</taxon>
        <taxon>Campylobacterota</taxon>
        <taxon>Epsilonproteobacteria</taxon>
        <taxon>Campylobacterales</taxon>
        <taxon>Arcobacteraceae</taxon>
        <taxon>Poseidonibacter</taxon>
    </lineage>
</organism>
<accession>A0A1P8KJ56</accession>
<proteinExistence type="predicted"/>
<dbReference type="OrthoDB" id="289296at2"/>
<gene>
    <name evidence="1" type="ORF">LPB137_01425</name>
</gene>
<dbReference type="AlphaFoldDB" id="A0A1P8KJ56"/>
<name>A0A1P8KJ56_9BACT</name>
<dbReference type="InterPro" id="IPR019882">
    <property type="entry name" value="CHP03643"/>
</dbReference>
<dbReference type="EMBL" id="CP019070">
    <property type="protein sequence ID" value="APW64590.1"/>
    <property type="molecule type" value="Genomic_DNA"/>
</dbReference>
<evidence type="ECO:0000313" key="2">
    <source>
        <dbReference type="Proteomes" id="UP000186074"/>
    </source>
</evidence>
<evidence type="ECO:0000313" key="1">
    <source>
        <dbReference type="EMBL" id="APW64590.1"/>
    </source>
</evidence>
<protein>
    <submittedName>
        <fullName evidence="1">TIGR03643 family protein</fullName>
    </submittedName>
</protein>
<sequence>MKKLKLELNEDDKNRLIQMAWQDRTTFDAIKREFGLSENQVKNVMRTLISKPAYNRWRKRVHNRKTKHEKKVEYKPIRFQGPW</sequence>
<reference evidence="1 2" key="1">
    <citation type="submission" date="2017-01" db="EMBL/GenBank/DDBJ databases">
        <title>Genome sequencing of Arcobacter sp. LPB0137.</title>
        <authorList>
            <person name="Lee G.-W."/>
            <person name="Yi H."/>
        </authorList>
    </citation>
    <scope>NUCLEOTIDE SEQUENCE [LARGE SCALE GENOMIC DNA]</scope>
    <source>
        <strain evidence="1 2">LPB0137</strain>
    </source>
</reference>
<keyword evidence="2" id="KW-1185">Reference proteome</keyword>
<dbReference type="KEGG" id="alp:LPB137_01425"/>